<dbReference type="Gene3D" id="3.40.640.10">
    <property type="entry name" value="Type I PLP-dependent aspartate aminotransferase-like (Major domain)"/>
    <property type="match status" value="1"/>
</dbReference>
<dbReference type="FunFam" id="3.40.640.10:FF:000014">
    <property type="entry name" value="Adenosylmethionine-8-amino-7-oxononanoate aminotransferase, probable"/>
    <property type="match status" value="1"/>
</dbReference>
<comment type="similarity">
    <text evidence="2 6">Belongs to the class-III pyridoxal-phosphate-dependent aminotransferase family.</text>
</comment>
<dbReference type="InterPro" id="IPR015424">
    <property type="entry name" value="PyrdxlP-dep_Trfase"/>
</dbReference>
<dbReference type="Pfam" id="PF00202">
    <property type="entry name" value="Aminotran_3"/>
    <property type="match status" value="1"/>
</dbReference>
<dbReference type="InterPro" id="IPR005814">
    <property type="entry name" value="Aminotrans_3"/>
</dbReference>
<proteinExistence type="inferred from homology"/>
<dbReference type="InterPro" id="IPR015421">
    <property type="entry name" value="PyrdxlP-dep_Trfase_major"/>
</dbReference>
<dbReference type="InterPro" id="IPR015422">
    <property type="entry name" value="PyrdxlP-dep_Trfase_small"/>
</dbReference>
<dbReference type="AlphaFoldDB" id="A0A2P9ANE6"/>
<dbReference type="Gene3D" id="3.90.1150.10">
    <property type="entry name" value="Aspartate Aminotransferase, domain 1"/>
    <property type="match status" value="1"/>
</dbReference>
<dbReference type="PANTHER" id="PTHR43094:SF1">
    <property type="entry name" value="AMINOTRANSFERASE CLASS-III"/>
    <property type="match status" value="1"/>
</dbReference>
<keyword evidence="4" id="KW-0808">Transferase</keyword>
<evidence type="ECO:0000256" key="4">
    <source>
        <dbReference type="ARBA" id="ARBA00022679"/>
    </source>
</evidence>
<evidence type="ECO:0000256" key="2">
    <source>
        <dbReference type="ARBA" id="ARBA00008954"/>
    </source>
</evidence>
<dbReference type="NCBIfam" id="NF005685">
    <property type="entry name" value="PRK07483.1"/>
    <property type="match status" value="1"/>
</dbReference>
<name>A0A2P9ANE6_9HYPH</name>
<evidence type="ECO:0000256" key="3">
    <source>
        <dbReference type="ARBA" id="ARBA00022576"/>
    </source>
</evidence>
<protein>
    <recommendedName>
        <fullName evidence="9">Aspartate aminotransferase family protein</fullName>
    </recommendedName>
</protein>
<dbReference type="EMBL" id="FUIG01000038">
    <property type="protein sequence ID" value="SJM32677.1"/>
    <property type="molecule type" value="Genomic_DNA"/>
</dbReference>
<accession>A0A2P9ANE6</accession>
<dbReference type="CDD" id="cd00610">
    <property type="entry name" value="OAT_like"/>
    <property type="match status" value="1"/>
</dbReference>
<evidence type="ECO:0000256" key="6">
    <source>
        <dbReference type="RuleBase" id="RU003560"/>
    </source>
</evidence>
<evidence type="ECO:0000313" key="8">
    <source>
        <dbReference type="Proteomes" id="UP000245698"/>
    </source>
</evidence>
<dbReference type="GO" id="GO:0008483">
    <property type="term" value="F:transaminase activity"/>
    <property type="evidence" value="ECO:0007669"/>
    <property type="project" value="UniProtKB-KW"/>
</dbReference>
<dbReference type="SUPFAM" id="SSF53383">
    <property type="entry name" value="PLP-dependent transferases"/>
    <property type="match status" value="1"/>
</dbReference>
<dbReference type="PROSITE" id="PS00600">
    <property type="entry name" value="AA_TRANSFER_CLASS_3"/>
    <property type="match status" value="1"/>
</dbReference>
<gene>
    <name evidence="7" type="ORF">BQ8482_300048</name>
</gene>
<reference evidence="8" key="1">
    <citation type="submission" date="2016-12" db="EMBL/GenBank/DDBJ databases">
        <authorList>
            <person name="Brunel B."/>
        </authorList>
    </citation>
    <scope>NUCLEOTIDE SEQUENCE [LARGE SCALE GENOMIC DNA]</scope>
</reference>
<dbReference type="GO" id="GO:0030170">
    <property type="term" value="F:pyridoxal phosphate binding"/>
    <property type="evidence" value="ECO:0007669"/>
    <property type="project" value="InterPro"/>
</dbReference>
<dbReference type="PANTHER" id="PTHR43094">
    <property type="entry name" value="AMINOTRANSFERASE"/>
    <property type="match status" value="1"/>
</dbReference>
<evidence type="ECO:0008006" key="9">
    <source>
        <dbReference type="Google" id="ProtNLM"/>
    </source>
</evidence>
<sequence length="466" mass="50197">MPPAFAVADTCLQHPALTDEETMTHLLHRQIHGSLPVAIGGKGIELIDAGGKHYIDASGGAAVSCLGHAHPDVVAALHSQFDRIAYAHTSFFTTEAAERLGDRLVEDAPPGLSHVYLVSGGSEAVEAALKMARQYFVEKGEPQRRHIIARRQSYHGNTLGALATGGNEWRRAQFRPLLIETHHVDPCFAYRFREPGETDEAYAARAAQALEDKILELGPEEVIAFVAETVVGATAGAVPPVADYFKRIRAICDRYGVLLILDEVMCGMGRTGTLHACQLEGISPDFMTIAKGLGGGYQPIGAVLLGRQIFDAFANGSGFFQHGHTYMGHPMAAAAALAVQEAIHRDLLLDNVKAMGGRLTARLQARFGNHLHIGDIRGRGLFQAIELVADRGTKEPFAPGLKVHAKIKRQAMQRGLMVYPMGGTIDGACGDHVLIAPPFIVAPHEIDTIVERLGEAVDAALRDFEI</sequence>
<evidence type="ECO:0000313" key="7">
    <source>
        <dbReference type="EMBL" id="SJM32677.1"/>
    </source>
</evidence>
<keyword evidence="8" id="KW-1185">Reference proteome</keyword>
<dbReference type="Proteomes" id="UP000245698">
    <property type="component" value="Unassembled WGS sequence"/>
</dbReference>
<keyword evidence="5 6" id="KW-0663">Pyridoxal phosphate</keyword>
<evidence type="ECO:0000256" key="1">
    <source>
        <dbReference type="ARBA" id="ARBA00001933"/>
    </source>
</evidence>
<dbReference type="InterPro" id="IPR049704">
    <property type="entry name" value="Aminotrans_3_PPA_site"/>
</dbReference>
<comment type="cofactor">
    <cofactor evidence="1">
        <name>pyridoxal 5'-phosphate</name>
        <dbReference type="ChEBI" id="CHEBI:597326"/>
    </cofactor>
</comment>
<dbReference type="GO" id="GO:0005829">
    <property type="term" value="C:cytosol"/>
    <property type="evidence" value="ECO:0007669"/>
    <property type="project" value="TreeGrafter"/>
</dbReference>
<keyword evidence="3" id="KW-0032">Aminotransferase</keyword>
<evidence type="ECO:0000256" key="5">
    <source>
        <dbReference type="ARBA" id="ARBA00022898"/>
    </source>
</evidence>
<organism evidence="7 8">
    <name type="scientific">Mesorhizobium delmotii</name>
    <dbReference type="NCBI Taxonomy" id="1631247"/>
    <lineage>
        <taxon>Bacteria</taxon>
        <taxon>Pseudomonadati</taxon>
        <taxon>Pseudomonadota</taxon>
        <taxon>Alphaproteobacteria</taxon>
        <taxon>Hyphomicrobiales</taxon>
        <taxon>Phyllobacteriaceae</taxon>
        <taxon>Mesorhizobium</taxon>
    </lineage>
</organism>